<dbReference type="GO" id="GO:0005634">
    <property type="term" value="C:nucleus"/>
    <property type="evidence" value="ECO:0007669"/>
    <property type="project" value="TreeGrafter"/>
</dbReference>
<evidence type="ECO:0000313" key="5">
    <source>
        <dbReference type="Proteomes" id="UP000834106"/>
    </source>
</evidence>
<dbReference type="GO" id="GO:0005975">
    <property type="term" value="P:carbohydrate metabolic process"/>
    <property type="evidence" value="ECO:0007669"/>
    <property type="project" value="InterPro"/>
</dbReference>
<dbReference type="Pfam" id="PF05028">
    <property type="entry name" value="PARG_cat_C"/>
    <property type="match status" value="1"/>
</dbReference>
<protein>
    <recommendedName>
        <fullName evidence="3">PARG catalytic Macro domain-containing protein</fullName>
    </recommendedName>
</protein>
<organism evidence="4 5">
    <name type="scientific">Fraxinus pennsylvanica</name>
    <dbReference type="NCBI Taxonomy" id="56036"/>
    <lineage>
        <taxon>Eukaryota</taxon>
        <taxon>Viridiplantae</taxon>
        <taxon>Streptophyta</taxon>
        <taxon>Embryophyta</taxon>
        <taxon>Tracheophyta</taxon>
        <taxon>Spermatophyta</taxon>
        <taxon>Magnoliopsida</taxon>
        <taxon>eudicotyledons</taxon>
        <taxon>Gunneridae</taxon>
        <taxon>Pentapetalae</taxon>
        <taxon>asterids</taxon>
        <taxon>lamiids</taxon>
        <taxon>Lamiales</taxon>
        <taxon>Oleaceae</taxon>
        <taxon>Oleeae</taxon>
        <taxon>Fraxinus</taxon>
    </lineage>
</organism>
<dbReference type="GO" id="GO:0006282">
    <property type="term" value="P:regulation of DNA repair"/>
    <property type="evidence" value="ECO:0007669"/>
    <property type="project" value="InterPro"/>
</dbReference>
<dbReference type="GO" id="GO:0005737">
    <property type="term" value="C:cytoplasm"/>
    <property type="evidence" value="ECO:0007669"/>
    <property type="project" value="TreeGrafter"/>
</dbReference>
<dbReference type="PANTHER" id="PTHR12837:SF0">
    <property type="entry name" value="POLY(ADP-RIBOSE) GLYCOHYDROLASE"/>
    <property type="match status" value="1"/>
</dbReference>
<gene>
    <name evidence="4" type="ORF">FPE_LOCUS14424</name>
</gene>
<dbReference type="PANTHER" id="PTHR12837">
    <property type="entry name" value="POLY ADP-RIBOSE GLYCOHYDROLASE"/>
    <property type="match status" value="1"/>
</dbReference>
<proteinExistence type="predicted"/>
<evidence type="ECO:0000256" key="2">
    <source>
        <dbReference type="PIRSR" id="PIRSR607724-2"/>
    </source>
</evidence>
<reference evidence="4" key="1">
    <citation type="submission" date="2023-05" db="EMBL/GenBank/DDBJ databases">
        <authorList>
            <person name="Huff M."/>
        </authorList>
    </citation>
    <scope>NUCLEOTIDE SEQUENCE</scope>
</reference>
<dbReference type="GO" id="GO:0004649">
    <property type="term" value="F:poly(ADP-ribose) glycohydrolase activity"/>
    <property type="evidence" value="ECO:0007669"/>
    <property type="project" value="InterPro"/>
</dbReference>
<dbReference type="GO" id="GO:0009225">
    <property type="term" value="P:nucleotide-sugar metabolic process"/>
    <property type="evidence" value="ECO:0007669"/>
    <property type="project" value="TreeGrafter"/>
</dbReference>
<dbReference type="Proteomes" id="UP000834106">
    <property type="component" value="Chromosome 8"/>
</dbReference>
<dbReference type="EMBL" id="OU503043">
    <property type="protein sequence ID" value="CAI9766994.1"/>
    <property type="molecule type" value="Genomic_DNA"/>
</dbReference>
<dbReference type="AlphaFoldDB" id="A0AAD1ZCL7"/>
<sequence>MPFSASFAGDMNQDWEVAVAVGFSVGIKANLTKGKCLVNKILRLQLYYTEVWNGSNDLSGSLILRNLLCVEALEVDFVNKCIGGGALRRGCVQEEIRFMINPELIVGMLFLPAMAGNEAIEIIGTQRFSNYSGYASSFCFCADYKDVEGADSMGRRKTRIIAIDALSRVGKRQYTPECLLREINKAFCGFYDQYKRQQYENLFVDIGFSEAEFDEGIRSPLGNSTRNLSTSFQSINETNNQPMRDNEPKWDDDNVSIATGNWGCGAFGGDPEVKTIIQWLAASQTLRS</sequence>
<accession>A0AAD1ZCL7</accession>
<dbReference type="InterPro" id="IPR046372">
    <property type="entry name" value="PARG_cat_C"/>
</dbReference>
<feature type="binding site" evidence="2">
    <location>
        <position position="79"/>
    </location>
    <ligand>
        <name>substrate</name>
    </ligand>
</feature>
<evidence type="ECO:0000313" key="4">
    <source>
        <dbReference type="EMBL" id="CAI9766994.1"/>
    </source>
</evidence>
<feature type="active site" evidence="1">
    <location>
        <position position="95"/>
    </location>
</feature>
<feature type="binding site" evidence="2">
    <location>
        <position position="93"/>
    </location>
    <ligand>
        <name>substrate</name>
    </ligand>
</feature>
<feature type="active site" evidence="1">
    <location>
        <position position="76"/>
    </location>
</feature>
<feature type="binding site" evidence="2">
    <location>
        <position position="134"/>
    </location>
    <ligand>
        <name>substrate</name>
    </ligand>
</feature>
<dbReference type="InterPro" id="IPR007724">
    <property type="entry name" value="Poly_GlycHdrlase"/>
</dbReference>
<feature type="active site" evidence="1">
    <location>
        <position position="94"/>
    </location>
</feature>
<feature type="domain" description="PARG catalytic Macro" evidence="3">
    <location>
        <begin position="71"/>
        <end position="287"/>
    </location>
</feature>
<name>A0AAD1ZCL7_9LAMI</name>
<keyword evidence="5" id="KW-1185">Reference proteome</keyword>
<dbReference type="GO" id="GO:1990966">
    <property type="term" value="P:ATP generation from poly-ADP-D-ribose"/>
    <property type="evidence" value="ECO:0007669"/>
    <property type="project" value="TreeGrafter"/>
</dbReference>
<evidence type="ECO:0000256" key="1">
    <source>
        <dbReference type="PIRSR" id="PIRSR607724-1"/>
    </source>
</evidence>
<evidence type="ECO:0000259" key="3">
    <source>
        <dbReference type="Pfam" id="PF05028"/>
    </source>
</evidence>